<feature type="transmembrane region" description="Helical" evidence="1">
    <location>
        <begin position="124"/>
        <end position="150"/>
    </location>
</feature>
<dbReference type="EMBL" id="ML996584">
    <property type="protein sequence ID" value="KAF2753405.1"/>
    <property type="molecule type" value="Genomic_DNA"/>
</dbReference>
<accession>A0A6A6VTC9</accession>
<dbReference type="AlphaFoldDB" id="A0A6A6VTC9"/>
<keyword evidence="1" id="KW-0812">Transmembrane</keyword>
<dbReference type="OrthoDB" id="440424at2759"/>
<protein>
    <submittedName>
        <fullName evidence="2">Uncharacterized protein</fullName>
    </submittedName>
</protein>
<keyword evidence="3" id="KW-1185">Reference proteome</keyword>
<proteinExistence type="predicted"/>
<keyword evidence="1" id="KW-0472">Membrane</keyword>
<reference evidence="2" key="1">
    <citation type="journal article" date="2020" name="Stud. Mycol.">
        <title>101 Dothideomycetes genomes: a test case for predicting lifestyles and emergence of pathogens.</title>
        <authorList>
            <person name="Haridas S."/>
            <person name="Albert R."/>
            <person name="Binder M."/>
            <person name="Bloem J."/>
            <person name="Labutti K."/>
            <person name="Salamov A."/>
            <person name="Andreopoulos B."/>
            <person name="Baker S."/>
            <person name="Barry K."/>
            <person name="Bills G."/>
            <person name="Bluhm B."/>
            <person name="Cannon C."/>
            <person name="Castanera R."/>
            <person name="Culley D."/>
            <person name="Daum C."/>
            <person name="Ezra D."/>
            <person name="Gonzalez J."/>
            <person name="Henrissat B."/>
            <person name="Kuo A."/>
            <person name="Liang C."/>
            <person name="Lipzen A."/>
            <person name="Lutzoni F."/>
            <person name="Magnuson J."/>
            <person name="Mondo S."/>
            <person name="Nolan M."/>
            <person name="Ohm R."/>
            <person name="Pangilinan J."/>
            <person name="Park H.-J."/>
            <person name="Ramirez L."/>
            <person name="Alfaro M."/>
            <person name="Sun H."/>
            <person name="Tritt A."/>
            <person name="Yoshinaga Y."/>
            <person name="Zwiers L.-H."/>
            <person name="Turgeon B."/>
            <person name="Goodwin S."/>
            <person name="Spatafora J."/>
            <person name="Crous P."/>
            <person name="Grigoriev I."/>
        </authorList>
    </citation>
    <scope>NUCLEOTIDE SEQUENCE</scope>
    <source>
        <strain evidence="2">CBS 121739</strain>
    </source>
</reference>
<organism evidence="2 3">
    <name type="scientific">Pseudovirgaria hyperparasitica</name>
    <dbReference type="NCBI Taxonomy" id="470096"/>
    <lineage>
        <taxon>Eukaryota</taxon>
        <taxon>Fungi</taxon>
        <taxon>Dikarya</taxon>
        <taxon>Ascomycota</taxon>
        <taxon>Pezizomycotina</taxon>
        <taxon>Dothideomycetes</taxon>
        <taxon>Dothideomycetes incertae sedis</taxon>
        <taxon>Acrospermales</taxon>
        <taxon>Acrospermaceae</taxon>
        <taxon>Pseudovirgaria</taxon>
    </lineage>
</organism>
<evidence type="ECO:0000313" key="3">
    <source>
        <dbReference type="Proteomes" id="UP000799437"/>
    </source>
</evidence>
<sequence length="159" mass="17195">MDFGWFDKAIADTGHAAEAVAGHATRAGEEMAKAGEKGMQDINDSATGTMQALSEAGDSAFQELRKRAQDLQNTYQNETMPALQQFGDDAWKSKEEAEEYMLNFDWNNLPEATFEFVKEHPHEIALCVIGGVIIAAPGLFFMPLLGILGFTPVGPAAGV</sequence>
<dbReference type="GeneID" id="54480906"/>
<dbReference type="RefSeq" id="XP_033595856.1">
    <property type="nucleotide sequence ID" value="XM_033739852.1"/>
</dbReference>
<name>A0A6A6VTC9_9PEZI</name>
<gene>
    <name evidence="2" type="ORF">EJ05DRAFT_213972</name>
</gene>
<dbReference type="Proteomes" id="UP000799437">
    <property type="component" value="Unassembled WGS sequence"/>
</dbReference>
<evidence type="ECO:0000256" key="1">
    <source>
        <dbReference type="SAM" id="Phobius"/>
    </source>
</evidence>
<keyword evidence="1" id="KW-1133">Transmembrane helix</keyword>
<evidence type="ECO:0000313" key="2">
    <source>
        <dbReference type="EMBL" id="KAF2753405.1"/>
    </source>
</evidence>